<protein>
    <submittedName>
        <fullName evidence="2">Uncharacterized protein</fullName>
    </submittedName>
</protein>
<dbReference type="GeneID" id="69023822"/>
<dbReference type="Proteomes" id="UP000002039">
    <property type="component" value="Unassembled WGS sequence"/>
</dbReference>
<dbReference type="EMBL" id="EQ999973">
    <property type="protein sequence ID" value="EEQ84388.2"/>
    <property type="molecule type" value="Genomic_DNA"/>
</dbReference>
<feature type="chain" id="PRO_5046143086" evidence="1">
    <location>
        <begin position="23"/>
        <end position="151"/>
    </location>
</feature>
<reference evidence="3" key="1">
    <citation type="journal article" date="2015" name="PLoS Genet.">
        <title>The dynamic genome and transcriptome of the human fungal pathogen Blastomyces and close relative Emmonsia.</title>
        <authorList>
            <person name="Munoz J.F."/>
            <person name="Gauthier G.M."/>
            <person name="Desjardins C.A."/>
            <person name="Gallo J.E."/>
            <person name="Holder J."/>
            <person name="Sullivan T.D."/>
            <person name="Marty A.J."/>
            <person name="Carmen J.C."/>
            <person name="Chen Z."/>
            <person name="Ding L."/>
            <person name="Gujja S."/>
            <person name="Magrini V."/>
            <person name="Misas E."/>
            <person name="Mitreva M."/>
            <person name="Priest M."/>
            <person name="Saif S."/>
            <person name="Whiston E.A."/>
            <person name="Young S."/>
            <person name="Zeng Q."/>
            <person name="Goldman W.E."/>
            <person name="Mardis E.R."/>
            <person name="Taylor J.W."/>
            <person name="McEwen J.G."/>
            <person name="Clay O.K."/>
            <person name="Klein B.S."/>
            <person name="Cuomo C.A."/>
        </authorList>
    </citation>
    <scope>NUCLEOTIDE SEQUENCE [LARGE SCALE GENOMIC DNA]</scope>
    <source>
        <strain evidence="3">ER-3 / ATCC MYA-2586</strain>
    </source>
</reference>
<gene>
    <name evidence="2" type="ORF">BDCG_01193</name>
</gene>
<name>A0ABP2EPZ8_AJEDR</name>
<feature type="signal peptide" evidence="1">
    <location>
        <begin position="1"/>
        <end position="22"/>
    </location>
</feature>
<organism evidence="2 3">
    <name type="scientific">Ajellomyces dermatitidis (strain ER-3 / ATCC MYA-2586)</name>
    <name type="common">Blastomyces dermatitidis</name>
    <dbReference type="NCBI Taxonomy" id="559297"/>
    <lineage>
        <taxon>Eukaryota</taxon>
        <taxon>Fungi</taxon>
        <taxon>Dikarya</taxon>
        <taxon>Ascomycota</taxon>
        <taxon>Pezizomycotina</taxon>
        <taxon>Eurotiomycetes</taxon>
        <taxon>Eurotiomycetidae</taxon>
        <taxon>Onygenales</taxon>
        <taxon>Ajellomycetaceae</taxon>
        <taxon>Blastomyces</taxon>
    </lineage>
</organism>
<keyword evidence="1" id="KW-0732">Signal</keyword>
<keyword evidence="3" id="KW-1185">Reference proteome</keyword>
<dbReference type="RefSeq" id="XP_045272359.1">
    <property type="nucleotide sequence ID" value="XM_045416698.1"/>
</dbReference>
<evidence type="ECO:0000313" key="2">
    <source>
        <dbReference type="EMBL" id="EEQ84388.2"/>
    </source>
</evidence>
<sequence>MSSSTFSLKGLLLLAMTLGALANPLPGPKVGCVQCGPKTCIKGEVCCNESCGICARPGQGCTKMFCPPTPVKCGTTTCPQGEVCCNESCGFCTPPGGKCTEQHCEPAQCGRRVCPTGQVCCNSSCGICTPPGGPCTQQLCVHSYDDAGKQN</sequence>
<evidence type="ECO:0000313" key="3">
    <source>
        <dbReference type="Proteomes" id="UP000002039"/>
    </source>
</evidence>
<accession>A0ABP2EPZ8</accession>
<proteinExistence type="predicted"/>
<evidence type="ECO:0000256" key="1">
    <source>
        <dbReference type="SAM" id="SignalP"/>
    </source>
</evidence>